<evidence type="ECO:0000256" key="4">
    <source>
        <dbReference type="SAM" id="Coils"/>
    </source>
</evidence>
<keyword evidence="3" id="KW-0863">Zinc-finger</keyword>
<keyword evidence="1" id="KW-0479">Metal-binding</keyword>
<dbReference type="InterPro" id="IPR047153">
    <property type="entry name" value="TRIM45/56/19-like"/>
</dbReference>
<dbReference type="InterPro" id="IPR000315">
    <property type="entry name" value="Znf_B-box"/>
</dbReference>
<dbReference type="SUPFAM" id="SSF57845">
    <property type="entry name" value="B-box zinc-binding domain"/>
    <property type="match status" value="1"/>
</dbReference>
<evidence type="ECO:0000313" key="7">
    <source>
        <dbReference type="Proteomes" id="UP000014978"/>
    </source>
</evidence>
<keyword evidence="4" id="KW-0175">Coiled coil</keyword>
<dbReference type="InParanoid" id="S7W5E8"/>
<dbReference type="Proteomes" id="UP000014978">
    <property type="component" value="Unassembled WGS sequence"/>
</dbReference>
<keyword evidence="7" id="KW-1185">Reference proteome</keyword>
<dbReference type="EMBL" id="ATCN01001098">
    <property type="protein sequence ID" value="EPR77991.1"/>
    <property type="molecule type" value="Genomic_DNA"/>
</dbReference>
<evidence type="ECO:0000259" key="5">
    <source>
        <dbReference type="PROSITE" id="PS50119"/>
    </source>
</evidence>
<evidence type="ECO:0000256" key="2">
    <source>
        <dbReference type="ARBA" id="ARBA00022833"/>
    </source>
</evidence>
<dbReference type="STRING" id="1358809.S7W5E8"/>
<protein>
    <submittedName>
        <fullName evidence="6">B-box zinc finger protein</fullName>
    </submittedName>
</protein>
<dbReference type="VEuPathDB" id="MicrosporidiaDB:SLOPH_157"/>
<feature type="domain" description="B box-type" evidence="5">
    <location>
        <begin position="206"/>
        <end position="253"/>
    </location>
</feature>
<reference evidence="7" key="1">
    <citation type="journal article" date="2013" name="PLoS Genet.">
        <title>The genome of Spraguea lophii and the basis of host-microsporidian interactions.</title>
        <authorList>
            <person name="Campbell S.E."/>
            <person name="Williams T.A."/>
            <person name="Yousuf A."/>
            <person name="Soanes D.M."/>
            <person name="Paszkiewicz K.H."/>
            <person name="Williams B.A.P."/>
        </authorList>
    </citation>
    <scope>NUCLEOTIDE SEQUENCE [LARGE SCALE GENOMIC DNA]</scope>
    <source>
        <strain evidence="7">42_110</strain>
    </source>
</reference>
<dbReference type="CDD" id="cd19821">
    <property type="entry name" value="Bbox1_BBX-like"/>
    <property type="match status" value="1"/>
</dbReference>
<dbReference type="SMART" id="SM00336">
    <property type="entry name" value="BBOX"/>
    <property type="match status" value="2"/>
</dbReference>
<evidence type="ECO:0000256" key="1">
    <source>
        <dbReference type="ARBA" id="ARBA00022723"/>
    </source>
</evidence>
<comment type="caution">
    <text evidence="6">The sequence shown here is derived from an EMBL/GenBank/DDBJ whole genome shotgun (WGS) entry which is preliminary data.</text>
</comment>
<dbReference type="OMA" id="EYAMNCK"/>
<dbReference type="AlphaFoldDB" id="S7W5E8"/>
<evidence type="ECO:0000313" key="6">
    <source>
        <dbReference type="EMBL" id="EPR77991.1"/>
    </source>
</evidence>
<keyword evidence="2" id="KW-0862">Zinc</keyword>
<feature type="domain" description="B box-type" evidence="5">
    <location>
        <begin position="159"/>
        <end position="200"/>
    </location>
</feature>
<name>S7W5E8_SPRLO</name>
<feature type="coiled-coil region" evidence="4">
    <location>
        <begin position="266"/>
        <end position="307"/>
    </location>
</feature>
<dbReference type="GO" id="GO:0008270">
    <property type="term" value="F:zinc ion binding"/>
    <property type="evidence" value="ECO:0007669"/>
    <property type="project" value="UniProtKB-KW"/>
</dbReference>
<dbReference type="PANTHER" id="PTHR25462">
    <property type="entry name" value="BONUS, ISOFORM C-RELATED"/>
    <property type="match status" value="1"/>
</dbReference>
<evidence type="ECO:0000256" key="3">
    <source>
        <dbReference type="PROSITE-ProRule" id="PRU00024"/>
    </source>
</evidence>
<dbReference type="Pfam" id="PF00643">
    <property type="entry name" value="zf-B_box"/>
    <property type="match status" value="1"/>
</dbReference>
<gene>
    <name evidence="6" type="ORF">SLOPH_157</name>
</gene>
<dbReference type="CDD" id="cd19756">
    <property type="entry name" value="Bbox2"/>
    <property type="match status" value="1"/>
</dbReference>
<proteinExistence type="predicted"/>
<dbReference type="Gene3D" id="3.30.160.60">
    <property type="entry name" value="Classic Zinc Finger"/>
    <property type="match status" value="1"/>
</dbReference>
<dbReference type="PROSITE" id="PS50119">
    <property type="entry name" value="ZF_BBOX"/>
    <property type="match status" value="2"/>
</dbReference>
<dbReference type="OrthoDB" id="153872at2759"/>
<dbReference type="HOGENOM" id="CLU_037459_0_0_1"/>
<organism evidence="6 7">
    <name type="scientific">Spraguea lophii (strain 42_110)</name>
    <name type="common">Microsporidian parasite</name>
    <dbReference type="NCBI Taxonomy" id="1358809"/>
    <lineage>
        <taxon>Eukaryota</taxon>
        <taxon>Fungi</taxon>
        <taxon>Fungi incertae sedis</taxon>
        <taxon>Microsporidia</taxon>
        <taxon>Spragueidae</taxon>
        <taxon>Spraguea</taxon>
    </lineage>
</organism>
<sequence>MQSLEYQLRTLLSSRTLKVLNVKELTDGFALSNFRKKFSNVEKNLLFCRLDDVAKESVEIPCYGIDIDENETIHKIFYCEVAVGNAYFVSKEYALSFKPPVGFDTFVIGKYKEMDRVWEYGAIEEYSYVIKDRNRIVPLYEVEFEYDIELEKKFGDGNCESCLKEKSIMFCLAERAGFCKNCDDKIHCTPLFLRHKRIYFDKVGENSFINCPSHEDTIVDFFCKECQIPICTQCRLSGDHSYYPNINHTLFTYLEACNELKKEINIKDFESKEEKIENEIKEFKAEIEKLNNNNKKVRSQIDDEYKAIINELNLEISKRYQIFIPKYLNLLKYKKSMIKTKEQLKEINSAEIIKNIKVIKDVQSQEYPKKPNIIHQEIHLSGRLGLNNNKENKEERKTKKDRMRKSTDFFVESTCEIKK</sequence>
<dbReference type="PANTHER" id="PTHR25462:SF296">
    <property type="entry name" value="MEIOTIC P26, ISOFORM F"/>
    <property type="match status" value="1"/>
</dbReference>
<accession>S7W5E8</accession>
<dbReference type="InterPro" id="IPR049808">
    <property type="entry name" value="CONSTANS-like_Bbox1"/>
</dbReference>